<protein>
    <submittedName>
        <fullName evidence="1">Uncharacterized protein</fullName>
    </submittedName>
</protein>
<keyword evidence="2" id="KW-1185">Reference proteome</keyword>
<sequence length="289" mass="32127">MNTGGDIVIHAFTTKTRNQAATVQRLMKDVATALSAIIEVDKGVSEPSRIALQGLQMEWRDIVDAFQTLVWNTRELAGEAQAIASDFLRVWLSRLDDTTVALDIKMIELRDYTKDYADHASKPKAIEMSLKGILQRITEVEGKLSSVSVPKDTVNRLLLCIKEIRRHIYGRDLIVNGFEDKGLHSLLCHVTKPLPQCLKDDVSGQPLHTLPPTLANNLLAVSSISMAIRTDLLRLSQSMDARRDDLLLDSGNLTDLRRGLDGTEALYEGLVKALYDYQVSVVPQTPSHV</sequence>
<dbReference type="Proteomes" id="UP000292702">
    <property type="component" value="Unassembled WGS sequence"/>
</dbReference>
<dbReference type="EMBL" id="RWJN01000284">
    <property type="protein sequence ID" value="TCD63635.1"/>
    <property type="molecule type" value="Genomic_DNA"/>
</dbReference>
<proteinExistence type="predicted"/>
<reference evidence="1 2" key="1">
    <citation type="submission" date="2018-11" db="EMBL/GenBank/DDBJ databases">
        <title>Genome assembly of Steccherinum ochraceum LE-BIN_3174, the white-rot fungus of the Steccherinaceae family (The Residual Polyporoid clade, Polyporales, Basidiomycota).</title>
        <authorList>
            <person name="Fedorova T.V."/>
            <person name="Glazunova O.A."/>
            <person name="Landesman E.O."/>
            <person name="Moiseenko K.V."/>
            <person name="Psurtseva N.V."/>
            <person name="Savinova O.S."/>
            <person name="Shakhova N.V."/>
            <person name="Tyazhelova T.V."/>
            <person name="Vasina D.V."/>
        </authorList>
    </citation>
    <scope>NUCLEOTIDE SEQUENCE [LARGE SCALE GENOMIC DNA]</scope>
    <source>
        <strain evidence="1 2">LE-BIN_3174</strain>
    </source>
</reference>
<name>A0A4R0RDN8_9APHY</name>
<comment type="caution">
    <text evidence="1">The sequence shown here is derived from an EMBL/GenBank/DDBJ whole genome shotgun (WGS) entry which is preliminary data.</text>
</comment>
<organism evidence="1 2">
    <name type="scientific">Steccherinum ochraceum</name>
    <dbReference type="NCBI Taxonomy" id="92696"/>
    <lineage>
        <taxon>Eukaryota</taxon>
        <taxon>Fungi</taxon>
        <taxon>Dikarya</taxon>
        <taxon>Basidiomycota</taxon>
        <taxon>Agaricomycotina</taxon>
        <taxon>Agaricomycetes</taxon>
        <taxon>Polyporales</taxon>
        <taxon>Steccherinaceae</taxon>
        <taxon>Steccherinum</taxon>
    </lineage>
</organism>
<gene>
    <name evidence="1" type="ORF">EIP91_005152</name>
</gene>
<evidence type="ECO:0000313" key="1">
    <source>
        <dbReference type="EMBL" id="TCD63635.1"/>
    </source>
</evidence>
<evidence type="ECO:0000313" key="2">
    <source>
        <dbReference type="Proteomes" id="UP000292702"/>
    </source>
</evidence>
<dbReference type="AlphaFoldDB" id="A0A4R0RDN8"/>
<accession>A0A4R0RDN8</accession>
<dbReference type="OrthoDB" id="10587279at2759"/>